<evidence type="ECO:0000313" key="3">
    <source>
        <dbReference type="Proteomes" id="UP001374584"/>
    </source>
</evidence>
<keyword evidence="3" id="KW-1185">Reference proteome</keyword>
<keyword evidence="1" id="KW-0812">Transmembrane</keyword>
<dbReference type="SUPFAM" id="SSF103473">
    <property type="entry name" value="MFS general substrate transporter"/>
    <property type="match status" value="1"/>
</dbReference>
<feature type="transmembrane region" description="Helical" evidence="1">
    <location>
        <begin position="343"/>
        <end position="363"/>
    </location>
</feature>
<reference evidence="2 3" key="1">
    <citation type="submission" date="2024-01" db="EMBL/GenBank/DDBJ databases">
        <title>The genomes of 5 underutilized Papilionoideae crops provide insights into root nodulation and disease resistanc.</title>
        <authorList>
            <person name="Jiang F."/>
        </authorList>
    </citation>
    <scope>NUCLEOTIDE SEQUENCE [LARGE SCALE GENOMIC DNA]</scope>
    <source>
        <strain evidence="2">JINMINGXINNONG_FW02</strain>
        <tissue evidence="2">Leaves</tissue>
    </source>
</reference>
<dbReference type="PANTHER" id="PTHR11654">
    <property type="entry name" value="OLIGOPEPTIDE TRANSPORTER-RELATED"/>
    <property type="match status" value="1"/>
</dbReference>
<dbReference type="EMBL" id="JAYMYR010000002">
    <property type="protein sequence ID" value="KAK7379315.1"/>
    <property type="molecule type" value="Genomic_DNA"/>
</dbReference>
<evidence type="ECO:0000256" key="1">
    <source>
        <dbReference type="SAM" id="Phobius"/>
    </source>
</evidence>
<organism evidence="2 3">
    <name type="scientific">Phaseolus coccineus</name>
    <name type="common">Scarlet runner bean</name>
    <name type="synonym">Phaseolus multiflorus</name>
    <dbReference type="NCBI Taxonomy" id="3886"/>
    <lineage>
        <taxon>Eukaryota</taxon>
        <taxon>Viridiplantae</taxon>
        <taxon>Streptophyta</taxon>
        <taxon>Embryophyta</taxon>
        <taxon>Tracheophyta</taxon>
        <taxon>Spermatophyta</taxon>
        <taxon>Magnoliopsida</taxon>
        <taxon>eudicotyledons</taxon>
        <taxon>Gunneridae</taxon>
        <taxon>Pentapetalae</taxon>
        <taxon>rosids</taxon>
        <taxon>fabids</taxon>
        <taxon>Fabales</taxon>
        <taxon>Fabaceae</taxon>
        <taxon>Papilionoideae</taxon>
        <taxon>50 kb inversion clade</taxon>
        <taxon>NPAAA clade</taxon>
        <taxon>indigoferoid/millettioid clade</taxon>
        <taxon>Phaseoleae</taxon>
        <taxon>Phaseolus</taxon>
    </lineage>
</organism>
<protein>
    <submittedName>
        <fullName evidence="2">Uncharacterized protein</fullName>
    </submittedName>
</protein>
<feature type="transmembrane region" description="Helical" evidence="1">
    <location>
        <begin position="46"/>
        <end position="70"/>
    </location>
</feature>
<dbReference type="Proteomes" id="UP001374584">
    <property type="component" value="Unassembled WGS sequence"/>
</dbReference>
<gene>
    <name evidence="2" type="ORF">VNO80_04772</name>
</gene>
<evidence type="ECO:0000313" key="2">
    <source>
        <dbReference type="EMBL" id="KAK7379315.1"/>
    </source>
</evidence>
<dbReference type="InterPro" id="IPR036259">
    <property type="entry name" value="MFS_trans_sf"/>
</dbReference>
<keyword evidence="1" id="KW-1133">Transmembrane helix</keyword>
<keyword evidence="1" id="KW-0472">Membrane</keyword>
<feature type="transmembrane region" description="Helical" evidence="1">
    <location>
        <begin position="124"/>
        <end position="146"/>
    </location>
</feature>
<comment type="caution">
    <text evidence="2">The sequence shown here is derived from an EMBL/GenBank/DDBJ whole genome shotgun (WGS) entry which is preliminary data.</text>
</comment>
<accession>A0AAN9NVH4</accession>
<dbReference type="AlphaFoldDB" id="A0AAN9NVH4"/>
<dbReference type="Gene3D" id="1.20.1250.20">
    <property type="entry name" value="MFS general substrate transporter like domains"/>
    <property type="match status" value="1"/>
</dbReference>
<sequence>MEQEMEKRKGRESEEKEEQKWVRDACVDYKGRVPLRAVTGVRKASFFVLAIAIIERITYFGIWGNLIMYLTRVIHQDLKTATNNVNYWKGATTLMPLIGGFVGDAYTGRFRMVLLSSLVYLKDFVSWGVACLALTIFMALTVIAFYMGMPFYSPRVTEFPRKASKSYKQTQVESGEGYFIHYKVFYCGCDLGHWLHPWLLDALENLTSPCLKEHPWKDSPCKGFVGMCIAHGNSRGGYCTVVLPPLIRSQCTCDAEDENHDRGKVMRYKIAALASILIASAIGEHHGEILPSLGLWKCALPMGTLVVVDTELVFVLPSLVRAECIGDAEDEYHDRGKAMRYKIAALASILITSAIGVCILLLGKLICTMLSLEKDILFIIKSFYCGCDSGHWLHPWLHDALENLTSPCLKEHPWGDSPFIGFVEMCIAHGNSCGGYCIVVLPSLIRSECTGDAEDEDHDRGKAMRYKIATLASILIASTIGAIGEHPRGDSPFTGFVGMCIAYGNSRGGYSTEDEDHDRGKVEVQNSYFGIHSDCECNWGVYSYFGQSDTYYIEFGEGYFIHYKVFYCGCDFGHWLHPWLPDALENLTSPCLKEHPWEDSPFTGFVGMCIAHWNSRGGYCTGLYRMSQSPT</sequence>
<proteinExistence type="predicted"/>
<name>A0AAN9NVH4_PHACN</name>